<protein>
    <submittedName>
        <fullName evidence="1">Uncharacterized protein</fullName>
    </submittedName>
</protein>
<gene>
    <name evidence="1" type="ORF">XDD1_0974</name>
</gene>
<reference evidence="1 2" key="1">
    <citation type="submission" date="2013-07" db="EMBL/GenBank/DDBJ databases">
        <authorList>
            <person name="Genoscope - CEA"/>
        </authorList>
    </citation>
    <scope>NUCLEOTIDE SEQUENCE [LARGE SCALE GENOMIC DNA]</scope>
    <source>
        <strain evidence="2">FRM16 / DSM 17909</strain>
    </source>
</reference>
<dbReference type="KEGG" id="xdo:XDD1_0974"/>
<proteinExistence type="predicted"/>
<dbReference type="Proteomes" id="UP000032721">
    <property type="component" value="Chromosome"/>
</dbReference>
<name>A0A068QNU3_9GAMM</name>
<dbReference type="HOGENOM" id="CLU_3241621_0_0_6"/>
<evidence type="ECO:0000313" key="2">
    <source>
        <dbReference type="Proteomes" id="UP000032721"/>
    </source>
</evidence>
<sequence length="43" mass="4883">MTSIYSNGGQYCGEIHPKLEMDKLIFGSFSNIKIKLIQITLFC</sequence>
<dbReference type="AlphaFoldDB" id="A0A068QNU3"/>
<evidence type="ECO:0000313" key="1">
    <source>
        <dbReference type="EMBL" id="CDG16677.1"/>
    </source>
</evidence>
<dbReference type="EMBL" id="FO704550">
    <property type="protein sequence ID" value="CDG16677.1"/>
    <property type="molecule type" value="Genomic_DNA"/>
</dbReference>
<accession>A0A068QNU3</accession>
<organism evidence="1 2">
    <name type="scientific">Xenorhabdus doucetiae</name>
    <dbReference type="NCBI Taxonomy" id="351671"/>
    <lineage>
        <taxon>Bacteria</taxon>
        <taxon>Pseudomonadati</taxon>
        <taxon>Pseudomonadota</taxon>
        <taxon>Gammaproteobacteria</taxon>
        <taxon>Enterobacterales</taxon>
        <taxon>Morganellaceae</taxon>
        <taxon>Xenorhabdus</taxon>
    </lineage>
</organism>